<evidence type="ECO:0000313" key="2">
    <source>
        <dbReference type="Proteomes" id="UP000095287"/>
    </source>
</evidence>
<name>A0A1I7Y3K5_9BILA</name>
<dbReference type="AlphaFoldDB" id="A0A1I7Y3K5"/>
<keyword evidence="2" id="KW-1185">Reference proteome</keyword>
<reference evidence="3" key="1">
    <citation type="submission" date="2016-11" db="UniProtKB">
        <authorList>
            <consortium name="WormBaseParasite"/>
        </authorList>
    </citation>
    <scope>IDENTIFICATION</scope>
</reference>
<sequence>MAKKSLLLLLSLCLLPWSLGYSLRTTTEDTILRFQQQLMGVVRDPSAALKQSDVKGQVNTWLDSLDTGTRKQYNMWLTNLENFGNKSVKDVLVNLSTSSQRALTRVMMIQQNENYDLAEKREKINHVFQTMKQHVRDEINKSLQSTTTISPMKSYKNGRLNG</sequence>
<dbReference type="WBParaSite" id="L893_g1232.t1">
    <property type="protein sequence ID" value="L893_g1232.t1"/>
    <property type="gene ID" value="L893_g1232"/>
</dbReference>
<evidence type="ECO:0000256" key="1">
    <source>
        <dbReference type="SAM" id="SignalP"/>
    </source>
</evidence>
<accession>A0A1I7Y3K5</accession>
<feature type="chain" id="PRO_5009311700" evidence="1">
    <location>
        <begin position="21"/>
        <end position="162"/>
    </location>
</feature>
<dbReference type="Proteomes" id="UP000095287">
    <property type="component" value="Unplaced"/>
</dbReference>
<proteinExistence type="predicted"/>
<feature type="signal peptide" evidence="1">
    <location>
        <begin position="1"/>
        <end position="20"/>
    </location>
</feature>
<evidence type="ECO:0000313" key="3">
    <source>
        <dbReference type="WBParaSite" id="L893_g1232.t1"/>
    </source>
</evidence>
<keyword evidence="1" id="KW-0732">Signal</keyword>
<organism evidence="2 3">
    <name type="scientific">Steinernema glaseri</name>
    <dbReference type="NCBI Taxonomy" id="37863"/>
    <lineage>
        <taxon>Eukaryota</taxon>
        <taxon>Metazoa</taxon>
        <taxon>Ecdysozoa</taxon>
        <taxon>Nematoda</taxon>
        <taxon>Chromadorea</taxon>
        <taxon>Rhabditida</taxon>
        <taxon>Tylenchina</taxon>
        <taxon>Panagrolaimomorpha</taxon>
        <taxon>Strongyloidoidea</taxon>
        <taxon>Steinernematidae</taxon>
        <taxon>Steinernema</taxon>
    </lineage>
</organism>
<protein>
    <submittedName>
        <fullName evidence="3">DUF148 domain-containing protein</fullName>
    </submittedName>
</protein>